<dbReference type="PANTHER" id="PTHR36933">
    <property type="entry name" value="SLL0788 PROTEIN"/>
    <property type="match status" value="1"/>
</dbReference>
<feature type="chain" id="PRO_5046156870" evidence="2">
    <location>
        <begin position="28"/>
        <end position="277"/>
    </location>
</feature>
<dbReference type="InterPro" id="IPR012347">
    <property type="entry name" value="Ferritin-like"/>
</dbReference>
<dbReference type="RefSeq" id="WP_306705372.1">
    <property type="nucleotide sequence ID" value="NZ_JAUJFI010000032.1"/>
</dbReference>
<dbReference type="InterPro" id="IPR005183">
    <property type="entry name" value="DUF305_CopM-like"/>
</dbReference>
<evidence type="ECO:0000313" key="4">
    <source>
        <dbReference type="EMBL" id="MDQ2102876.1"/>
    </source>
</evidence>
<protein>
    <submittedName>
        <fullName evidence="4">DUF305 domain-containing protein</fullName>
    </submittedName>
</protein>
<feature type="region of interest" description="Disordered" evidence="1">
    <location>
        <begin position="245"/>
        <end position="277"/>
    </location>
</feature>
<proteinExistence type="predicted"/>
<dbReference type="Proteomes" id="UP001227317">
    <property type="component" value="Unassembled WGS sequence"/>
</dbReference>
<evidence type="ECO:0000256" key="2">
    <source>
        <dbReference type="SAM" id="SignalP"/>
    </source>
</evidence>
<feature type="domain" description="DUF305" evidence="3">
    <location>
        <begin position="59"/>
        <end position="219"/>
    </location>
</feature>
<evidence type="ECO:0000256" key="1">
    <source>
        <dbReference type="SAM" id="MobiDB-lite"/>
    </source>
</evidence>
<dbReference type="Gene3D" id="1.20.1260.10">
    <property type="match status" value="1"/>
</dbReference>
<organism evidence="4 5">
    <name type="scientific">Azospirillum isscasi</name>
    <dbReference type="NCBI Taxonomy" id="3053926"/>
    <lineage>
        <taxon>Bacteria</taxon>
        <taxon>Pseudomonadati</taxon>
        <taxon>Pseudomonadota</taxon>
        <taxon>Alphaproteobacteria</taxon>
        <taxon>Rhodospirillales</taxon>
        <taxon>Azospirillaceae</taxon>
        <taxon>Azospirillum</taxon>
    </lineage>
</organism>
<feature type="compositionally biased region" description="Basic and acidic residues" evidence="1">
    <location>
        <begin position="254"/>
        <end position="264"/>
    </location>
</feature>
<dbReference type="Pfam" id="PF03713">
    <property type="entry name" value="DUF305"/>
    <property type="match status" value="1"/>
</dbReference>
<evidence type="ECO:0000313" key="5">
    <source>
        <dbReference type="Proteomes" id="UP001227317"/>
    </source>
</evidence>
<feature type="signal peptide" evidence="2">
    <location>
        <begin position="1"/>
        <end position="27"/>
    </location>
</feature>
<reference evidence="4 5" key="1">
    <citation type="submission" date="2023-06" db="EMBL/GenBank/DDBJ databases">
        <title>Azospirillum isscasensis sp.nov, a bacterium isolated from rhizosphere soil of rice.</title>
        <authorList>
            <person name="Wang H."/>
        </authorList>
    </citation>
    <scope>NUCLEOTIDE SEQUENCE [LARGE SCALE GENOMIC DNA]</scope>
    <source>
        <strain evidence="4 5">C340-1</strain>
    </source>
</reference>
<sequence length="277" mass="29870">MVTKKNALLGSALALVLTLSAASAAMADGGGGGDWHETAVYELALVPGGAADSAAVRADLEYVTGMREHHAGALTMSEEYLAKGRNPVLRRMAGAIIANQEYEIAVLDEVKRQVEQPPTVLADFGSTKLVRRPVATEGLEHRLSYIKAPPPTAFDLWTTSGAVDEYDVRWAKAMIAHHQGALDMARDYNTDPNGDNSFLRTMNYDIVQDQTYEIGLLESVIDRFPGDASAIKLDPSMVHGMSMHGAHGTMDHGAMGHDRMDHGPTGHRQMGHKGMGH</sequence>
<dbReference type="PANTHER" id="PTHR36933:SF1">
    <property type="entry name" value="SLL0788 PROTEIN"/>
    <property type="match status" value="1"/>
</dbReference>
<keyword evidence="2" id="KW-0732">Signal</keyword>
<name>A0ABU0WF83_9PROT</name>
<gene>
    <name evidence="4" type="ORF">QSG27_09250</name>
</gene>
<accession>A0ABU0WF83</accession>
<dbReference type="EMBL" id="JAUJFI010000032">
    <property type="protein sequence ID" value="MDQ2102876.1"/>
    <property type="molecule type" value="Genomic_DNA"/>
</dbReference>
<comment type="caution">
    <text evidence="4">The sequence shown here is derived from an EMBL/GenBank/DDBJ whole genome shotgun (WGS) entry which is preliminary data.</text>
</comment>
<evidence type="ECO:0000259" key="3">
    <source>
        <dbReference type="Pfam" id="PF03713"/>
    </source>
</evidence>
<keyword evidence="5" id="KW-1185">Reference proteome</keyword>